<dbReference type="InterPro" id="IPR023772">
    <property type="entry name" value="DNA-bd_HTH_TetR-type_CS"/>
</dbReference>
<evidence type="ECO:0000313" key="7">
    <source>
        <dbReference type="Proteomes" id="UP000602087"/>
    </source>
</evidence>
<dbReference type="PANTHER" id="PTHR30055">
    <property type="entry name" value="HTH-TYPE TRANSCRIPTIONAL REGULATOR RUTR"/>
    <property type="match status" value="1"/>
</dbReference>
<reference evidence="6" key="1">
    <citation type="submission" date="2020-12" db="EMBL/GenBank/DDBJ databases">
        <title>Sanguibacter suaedae sp. nov., isolated from Suaeda aralocaspica.</title>
        <authorList>
            <person name="Ma Q."/>
        </authorList>
    </citation>
    <scope>NUCLEOTIDE SEQUENCE</scope>
    <source>
        <strain evidence="6">YZGR15</strain>
    </source>
</reference>
<dbReference type="InterPro" id="IPR009057">
    <property type="entry name" value="Homeodomain-like_sf"/>
</dbReference>
<dbReference type="PROSITE" id="PS01081">
    <property type="entry name" value="HTH_TETR_1"/>
    <property type="match status" value="1"/>
</dbReference>
<dbReference type="GO" id="GO:0003700">
    <property type="term" value="F:DNA-binding transcription factor activity"/>
    <property type="evidence" value="ECO:0007669"/>
    <property type="project" value="TreeGrafter"/>
</dbReference>
<dbReference type="RefSeq" id="WP_198732110.1">
    <property type="nucleotide sequence ID" value="NZ_JAEINH010000001.1"/>
</dbReference>
<evidence type="ECO:0000256" key="3">
    <source>
        <dbReference type="ARBA" id="ARBA00023163"/>
    </source>
</evidence>
<proteinExistence type="predicted"/>
<evidence type="ECO:0000313" key="6">
    <source>
        <dbReference type="EMBL" id="MBI9113543.1"/>
    </source>
</evidence>
<keyword evidence="2 4" id="KW-0238">DNA-binding</keyword>
<feature type="DNA-binding region" description="H-T-H motif" evidence="4">
    <location>
        <begin position="38"/>
        <end position="57"/>
    </location>
</feature>
<organism evidence="6 7">
    <name type="scientific">Sanguibacter suaedae</name>
    <dbReference type="NCBI Taxonomy" id="2795737"/>
    <lineage>
        <taxon>Bacteria</taxon>
        <taxon>Bacillati</taxon>
        <taxon>Actinomycetota</taxon>
        <taxon>Actinomycetes</taxon>
        <taxon>Micrococcales</taxon>
        <taxon>Sanguibacteraceae</taxon>
        <taxon>Sanguibacter</taxon>
    </lineage>
</organism>
<dbReference type="GO" id="GO:0000976">
    <property type="term" value="F:transcription cis-regulatory region binding"/>
    <property type="evidence" value="ECO:0007669"/>
    <property type="project" value="TreeGrafter"/>
</dbReference>
<feature type="domain" description="HTH tetR-type" evidence="5">
    <location>
        <begin position="15"/>
        <end position="75"/>
    </location>
</feature>
<dbReference type="InterPro" id="IPR050109">
    <property type="entry name" value="HTH-type_TetR-like_transc_reg"/>
</dbReference>
<evidence type="ECO:0000256" key="4">
    <source>
        <dbReference type="PROSITE-ProRule" id="PRU00335"/>
    </source>
</evidence>
<dbReference type="PANTHER" id="PTHR30055:SF238">
    <property type="entry name" value="MYCOFACTOCIN BIOSYNTHESIS TRANSCRIPTIONAL REGULATOR MFTR-RELATED"/>
    <property type="match status" value="1"/>
</dbReference>
<comment type="caution">
    <text evidence="6">The sequence shown here is derived from an EMBL/GenBank/DDBJ whole genome shotgun (WGS) entry which is preliminary data.</text>
</comment>
<evidence type="ECO:0000256" key="2">
    <source>
        <dbReference type="ARBA" id="ARBA00023125"/>
    </source>
</evidence>
<evidence type="ECO:0000259" key="5">
    <source>
        <dbReference type="PROSITE" id="PS50977"/>
    </source>
</evidence>
<protein>
    <submittedName>
        <fullName evidence="6">TetR family transcriptional regulator</fullName>
    </submittedName>
</protein>
<evidence type="ECO:0000256" key="1">
    <source>
        <dbReference type="ARBA" id="ARBA00023015"/>
    </source>
</evidence>
<keyword evidence="7" id="KW-1185">Reference proteome</keyword>
<dbReference type="EMBL" id="JAEINH010000001">
    <property type="protein sequence ID" value="MBI9113543.1"/>
    <property type="molecule type" value="Genomic_DNA"/>
</dbReference>
<sequence>MSTPPAPGLRERKRAETRLRLEQAAVELVQRDGLERLTVDAIAARADVSSRTFFNYFDSKEDAILGIHDENLTDAVVAHHLDTHDHSDPVASVVAFLATIWLPAAPEAAELHEARMAIAEQHPELLGRQLAQINRMGEAVGGTVRAIVERSGRFAGSATTPEQAVSTMLGLCTGTLHAVVREWLAGDRSRPFTSLADDAVARARTVLTALL</sequence>
<dbReference type="InterPro" id="IPR001647">
    <property type="entry name" value="HTH_TetR"/>
</dbReference>
<dbReference type="Gene3D" id="1.10.10.60">
    <property type="entry name" value="Homeodomain-like"/>
    <property type="match status" value="1"/>
</dbReference>
<dbReference type="PROSITE" id="PS50977">
    <property type="entry name" value="HTH_TETR_2"/>
    <property type="match status" value="1"/>
</dbReference>
<dbReference type="Pfam" id="PF00440">
    <property type="entry name" value="TetR_N"/>
    <property type="match status" value="1"/>
</dbReference>
<dbReference type="SUPFAM" id="SSF46689">
    <property type="entry name" value="Homeodomain-like"/>
    <property type="match status" value="1"/>
</dbReference>
<accession>A0A934I8Z3</accession>
<name>A0A934I8Z3_9MICO</name>
<keyword evidence="3" id="KW-0804">Transcription</keyword>
<keyword evidence="1" id="KW-0805">Transcription regulation</keyword>
<dbReference type="AlphaFoldDB" id="A0A934I8Z3"/>
<dbReference type="Proteomes" id="UP000602087">
    <property type="component" value="Unassembled WGS sequence"/>
</dbReference>
<dbReference type="Gene3D" id="1.10.357.10">
    <property type="entry name" value="Tetracycline Repressor, domain 2"/>
    <property type="match status" value="1"/>
</dbReference>
<gene>
    <name evidence="6" type="ORF">JAV76_00765</name>
</gene>